<feature type="domain" description="Tyrosine specific protein phosphatases" evidence="6">
    <location>
        <begin position="121"/>
        <end position="185"/>
    </location>
</feature>
<evidence type="ECO:0000259" key="5">
    <source>
        <dbReference type="PROSITE" id="PS50054"/>
    </source>
</evidence>
<evidence type="ECO:0000256" key="3">
    <source>
        <dbReference type="ARBA" id="ARBA00022912"/>
    </source>
</evidence>
<feature type="compositionally biased region" description="Low complexity" evidence="4">
    <location>
        <begin position="51"/>
        <end position="63"/>
    </location>
</feature>
<comment type="caution">
    <text evidence="7">The sequence shown here is derived from an EMBL/GenBank/DDBJ whole genome shotgun (WGS) entry which is preliminary data.</text>
</comment>
<keyword evidence="8" id="KW-1185">Reference proteome</keyword>
<dbReference type="CDD" id="cd14514">
    <property type="entry name" value="DUSP14-like"/>
    <property type="match status" value="1"/>
</dbReference>
<dbReference type="Gene3D" id="3.90.190.10">
    <property type="entry name" value="Protein tyrosine phosphatase superfamily"/>
    <property type="match status" value="1"/>
</dbReference>
<evidence type="ECO:0000313" key="7">
    <source>
        <dbReference type="EMBL" id="CAL4085051.1"/>
    </source>
</evidence>
<feature type="region of interest" description="Disordered" evidence="4">
    <location>
        <begin position="40"/>
        <end position="63"/>
    </location>
</feature>
<gene>
    <name evidence="7" type="ORF">MNOR_LOCUS12586</name>
</gene>
<dbReference type="InterPro" id="IPR029021">
    <property type="entry name" value="Prot-tyrosine_phosphatase-like"/>
</dbReference>
<dbReference type="SUPFAM" id="SSF52799">
    <property type="entry name" value="(Phosphotyrosine protein) phosphatases II"/>
    <property type="match status" value="1"/>
</dbReference>
<reference evidence="7 8" key="1">
    <citation type="submission" date="2024-05" db="EMBL/GenBank/DDBJ databases">
        <authorList>
            <person name="Wallberg A."/>
        </authorList>
    </citation>
    <scope>NUCLEOTIDE SEQUENCE [LARGE SCALE GENOMIC DNA]</scope>
</reference>
<sequence length="251" mass="27977">MPSIIKRQVVPEAAPGIPSKDSTVSHKNISRTQAVILKHPSYPSSSAPRLSARTSGGRTSSSDASRVLPWLYLSGARALRPKRLQELGINFIINTAASELPVLPFTDIEVMALRLSDSPSEDIVPHLHVVADALEDVRKRNGCALVHCIAGVSRSPAFILAYLIKYIKLNLRQAFQHLRQIRPNIRPNNGFFKQLIDFEVALRGYSSVRIIYNAQNGLSVPDVCEEELKIITDTRWAVAVKERKNFQNLYT</sequence>
<evidence type="ECO:0000256" key="4">
    <source>
        <dbReference type="SAM" id="MobiDB-lite"/>
    </source>
</evidence>
<evidence type="ECO:0000313" key="8">
    <source>
        <dbReference type="Proteomes" id="UP001497623"/>
    </source>
</evidence>
<evidence type="ECO:0000259" key="6">
    <source>
        <dbReference type="PROSITE" id="PS50056"/>
    </source>
</evidence>
<dbReference type="InterPro" id="IPR052103">
    <property type="entry name" value="Dual_spec_Phospatases"/>
</dbReference>
<name>A0AAV2QIW6_MEGNR</name>
<dbReference type="InterPro" id="IPR003595">
    <property type="entry name" value="Tyr_Pase_cat"/>
</dbReference>
<dbReference type="GO" id="GO:0005737">
    <property type="term" value="C:cytoplasm"/>
    <property type="evidence" value="ECO:0007669"/>
    <property type="project" value="TreeGrafter"/>
</dbReference>
<dbReference type="AlphaFoldDB" id="A0AAV2QIW6"/>
<dbReference type="PANTHER" id="PTHR45961:SF6">
    <property type="entry name" value="IP21249P"/>
    <property type="match status" value="1"/>
</dbReference>
<dbReference type="Proteomes" id="UP001497623">
    <property type="component" value="Unassembled WGS sequence"/>
</dbReference>
<organism evidence="7 8">
    <name type="scientific">Meganyctiphanes norvegica</name>
    <name type="common">Northern krill</name>
    <name type="synonym">Thysanopoda norvegica</name>
    <dbReference type="NCBI Taxonomy" id="48144"/>
    <lineage>
        <taxon>Eukaryota</taxon>
        <taxon>Metazoa</taxon>
        <taxon>Ecdysozoa</taxon>
        <taxon>Arthropoda</taxon>
        <taxon>Crustacea</taxon>
        <taxon>Multicrustacea</taxon>
        <taxon>Malacostraca</taxon>
        <taxon>Eumalacostraca</taxon>
        <taxon>Eucarida</taxon>
        <taxon>Euphausiacea</taxon>
        <taxon>Euphausiidae</taxon>
        <taxon>Meganyctiphanes</taxon>
    </lineage>
</organism>
<dbReference type="InterPro" id="IPR000340">
    <property type="entry name" value="Dual-sp_phosphatase_cat-dom"/>
</dbReference>
<dbReference type="InterPro" id="IPR020422">
    <property type="entry name" value="TYR_PHOSPHATASE_DUAL_dom"/>
</dbReference>
<dbReference type="Pfam" id="PF00782">
    <property type="entry name" value="DSPc"/>
    <property type="match status" value="1"/>
</dbReference>
<dbReference type="EMBL" id="CAXKWB010006928">
    <property type="protein sequence ID" value="CAL4085051.1"/>
    <property type="molecule type" value="Genomic_DNA"/>
</dbReference>
<dbReference type="PROSITE" id="PS50056">
    <property type="entry name" value="TYR_PHOSPHATASE_2"/>
    <property type="match status" value="1"/>
</dbReference>
<dbReference type="SMART" id="SM00404">
    <property type="entry name" value="PTPc_motif"/>
    <property type="match status" value="1"/>
</dbReference>
<dbReference type="InterPro" id="IPR000387">
    <property type="entry name" value="Tyr_Pase_dom"/>
</dbReference>
<keyword evidence="3" id="KW-0904">Protein phosphatase</keyword>
<dbReference type="PROSITE" id="PS50054">
    <property type="entry name" value="TYR_PHOSPHATASE_DUAL"/>
    <property type="match status" value="1"/>
</dbReference>
<dbReference type="SMART" id="SM00195">
    <property type="entry name" value="DSPc"/>
    <property type="match status" value="1"/>
</dbReference>
<protein>
    <submittedName>
        <fullName evidence="7">Uncharacterized protein</fullName>
    </submittedName>
</protein>
<accession>A0AAV2QIW6</accession>
<evidence type="ECO:0000256" key="2">
    <source>
        <dbReference type="ARBA" id="ARBA00022801"/>
    </source>
</evidence>
<dbReference type="PROSITE" id="PS00383">
    <property type="entry name" value="TYR_PHOSPHATASE_1"/>
    <property type="match status" value="1"/>
</dbReference>
<dbReference type="PANTHER" id="PTHR45961">
    <property type="entry name" value="IP21249P"/>
    <property type="match status" value="1"/>
</dbReference>
<evidence type="ECO:0000256" key="1">
    <source>
        <dbReference type="ARBA" id="ARBA00008601"/>
    </source>
</evidence>
<keyword evidence="2" id="KW-0378">Hydrolase</keyword>
<dbReference type="InterPro" id="IPR016130">
    <property type="entry name" value="Tyr_Pase_AS"/>
</dbReference>
<dbReference type="GO" id="GO:0004721">
    <property type="term" value="F:phosphoprotein phosphatase activity"/>
    <property type="evidence" value="ECO:0007669"/>
    <property type="project" value="UniProtKB-KW"/>
</dbReference>
<comment type="similarity">
    <text evidence="1">Belongs to the protein-tyrosine phosphatase family. Non-receptor class dual specificity subfamily.</text>
</comment>
<feature type="domain" description="Tyrosine-protein phosphatase" evidence="5">
    <location>
        <begin position="63"/>
        <end position="204"/>
    </location>
</feature>
<proteinExistence type="inferred from homology"/>